<accession>A0ABT6X7X4</accession>
<feature type="transmembrane region" description="Helical" evidence="1">
    <location>
        <begin position="193"/>
        <end position="216"/>
    </location>
</feature>
<evidence type="ECO:0000313" key="3">
    <source>
        <dbReference type="Proteomes" id="UP001431902"/>
    </source>
</evidence>
<dbReference type="Proteomes" id="UP001431902">
    <property type="component" value="Unassembled WGS sequence"/>
</dbReference>
<keyword evidence="1" id="KW-0472">Membrane</keyword>
<gene>
    <name evidence="2" type="ORF">QLQ16_10270</name>
</gene>
<comment type="caution">
    <text evidence="2">The sequence shown here is derived from an EMBL/GenBank/DDBJ whole genome shotgun (WGS) entry which is preliminary data.</text>
</comment>
<dbReference type="NCBIfam" id="NF041043">
    <property type="entry name" value="BPSS1780_fam"/>
    <property type="match status" value="1"/>
</dbReference>
<reference evidence="2" key="1">
    <citation type="submission" date="2023-05" db="EMBL/GenBank/DDBJ databases">
        <title>Limnohabitans sp. strain HM2-2 Genome sequencing and assembly.</title>
        <authorList>
            <person name="Jung Y."/>
        </authorList>
    </citation>
    <scope>NUCLEOTIDE SEQUENCE</scope>
    <source>
        <strain evidence="2">HM2-2</strain>
    </source>
</reference>
<name>A0ABT6X7X4_9BURK</name>
<evidence type="ECO:0000256" key="1">
    <source>
        <dbReference type="SAM" id="Phobius"/>
    </source>
</evidence>
<feature type="transmembrane region" description="Helical" evidence="1">
    <location>
        <begin position="101"/>
        <end position="123"/>
    </location>
</feature>
<sequence>MQLNIVPARTGLTWARQGIRTFWRQPLALSGLFFLFMAVVSVMSIVPLIGGALALVLLPALTLGMMAATEVAEDKRFPMPGLLFAALKSGPQRKAMLQLGAWYALAFLIIMGVSMVVDGGTFARVYLTGANMTPEVVNSASFQAAMWVSMVLYVPLAMMFWHAPALVHWQGVAPVKSLFFSFVACWRNLRAFMVYVAVWFGVFIGVALVSMLVASLLGDASLLMAILMPAGLMVAAMFFTSMVYSVRDCFQVSGDAHAHRAHDGV</sequence>
<dbReference type="InterPro" id="IPR047798">
    <property type="entry name" value="BPSS1780-like"/>
</dbReference>
<dbReference type="EMBL" id="JASGBH010000007">
    <property type="protein sequence ID" value="MDI9234220.1"/>
    <property type="molecule type" value="Genomic_DNA"/>
</dbReference>
<evidence type="ECO:0000313" key="2">
    <source>
        <dbReference type="EMBL" id="MDI9234220.1"/>
    </source>
</evidence>
<feature type="transmembrane region" description="Helical" evidence="1">
    <location>
        <begin position="222"/>
        <end position="244"/>
    </location>
</feature>
<organism evidence="2 3">
    <name type="scientific">Limnohabitans lacus</name>
    <dbReference type="NCBI Taxonomy" id="3045173"/>
    <lineage>
        <taxon>Bacteria</taxon>
        <taxon>Pseudomonadati</taxon>
        <taxon>Pseudomonadota</taxon>
        <taxon>Betaproteobacteria</taxon>
        <taxon>Burkholderiales</taxon>
        <taxon>Comamonadaceae</taxon>
        <taxon>Limnohabitans</taxon>
    </lineage>
</organism>
<feature type="transmembrane region" description="Helical" evidence="1">
    <location>
        <begin position="32"/>
        <end position="58"/>
    </location>
</feature>
<protein>
    <submittedName>
        <fullName evidence="2">BPSS1780 family membrane protein</fullName>
    </submittedName>
</protein>
<keyword evidence="1" id="KW-1133">Transmembrane helix</keyword>
<dbReference type="RefSeq" id="WP_283224603.1">
    <property type="nucleotide sequence ID" value="NZ_JASGBH010000007.1"/>
</dbReference>
<keyword evidence="3" id="KW-1185">Reference proteome</keyword>
<proteinExistence type="predicted"/>
<keyword evidence="1" id="KW-0812">Transmembrane</keyword>
<feature type="transmembrane region" description="Helical" evidence="1">
    <location>
        <begin position="144"/>
        <end position="161"/>
    </location>
</feature>